<name>A0A8H5CJS6_9AGAR</name>
<dbReference type="GO" id="GO:0005635">
    <property type="term" value="C:nuclear envelope"/>
    <property type="evidence" value="ECO:0007669"/>
    <property type="project" value="TreeGrafter"/>
</dbReference>
<dbReference type="EMBL" id="JAACJK010000001">
    <property type="protein sequence ID" value="KAF5342624.1"/>
    <property type="molecule type" value="Genomic_DNA"/>
</dbReference>
<evidence type="ECO:0000313" key="5">
    <source>
        <dbReference type="EMBL" id="KAF5342624.1"/>
    </source>
</evidence>
<dbReference type="InterPro" id="IPR023352">
    <property type="entry name" value="MAPEG-like_dom_sf"/>
</dbReference>
<gene>
    <name evidence="5" type="ORF">D9611_001455</name>
</gene>
<evidence type="ECO:0008006" key="7">
    <source>
        <dbReference type="Google" id="ProtNLM"/>
    </source>
</evidence>
<evidence type="ECO:0000256" key="1">
    <source>
        <dbReference type="ARBA" id="ARBA00004141"/>
    </source>
</evidence>
<dbReference type="GO" id="GO:0016020">
    <property type="term" value="C:membrane"/>
    <property type="evidence" value="ECO:0007669"/>
    <property type="project" value="UniProtKB-SubCell"/>
</dbReference>
<dbReference type="SUPFAM" id="SSF161084">
    <property type="entry name" value="MAPEG domain-like"/>
    <property type="match status" value="1"/>
</dbReference>
<keyword evidence="6" id="KW-1185">Reference proteome</keyword>
<proteinExistence type="predicted"/>
<evidence type="ECO:0000256" key="4">
    <source>
        <dbReference type="ARBA" id="ARBA00023136"/>
    </source>
</evidence>
<dbReference type="GO" id="GO:0005783">
    <property type="term" value="C:endoplasmic reticulum"/>
    <property type="evidence" value="ECO:0007669"/>
    <property type="project" value="TreeGrafter"/>
</dbReference>
<dbReference type="GO" id="GO:0004602">
    <property type="term" value="F:glutathione peroxidase activity"/>
    <property type="evidence" value="ECO:0007669"/>
    <property type="project" value="TreeGrafter"/>
</dbReference>
<keyword evidence="4" id="KW-0472">Membrane</keyword>
<dbReference type="OrthoDB" id="410651at2759"/>
<dbReference type="Gene3D" id="1.20.120.550">
    <property type="entry name" value="Membrane associated eicosanoid/glutathione metabolism-like domain"/>
    <property type="match status" value="1"/>
</dbReference>
<sequence>MCAGHCRISTEYKYIRFFLIHDSKQLLYITTMSLVTVTIPADFKYVGLALVSTTWLMAYQYRIVSQARKKAGILYPQAYAEKAEMKASEDARLFNCAQRANGNTMENIPLVFTNTIVVGLRWPLLGAALCGTWVIGKFAYTNGYMSGDPEKRVNTTYKVGSGALGGLTLLTTYIALEWAFKDLITKALGYL</sequence>
<comment type="caution">
    <text evidence="5">The sequence shown here is derived from an EMBL/GenBank/DDBJ whole genome shotgun (WGS) entry which is preliminary data.</text>
</comment>
<evidence type="ECO:0000256" key="2">
    <source>
        <dbReference type="ARBA" id="ARBA00022692"/>
    </source>
</evidence>
<dbReference type="InterPro" id="IPR050997">
    <property type="entry name" value="MAPEG"/>
</dbReference>
<dbReference type="InterPro" id="IPR001129">
    <property type="entry name" value="Membr-assoc_MAPEG"/>
</dbReference>
<reference evidence="5 6" key="1">
    <citation type="journal article" date="2020" name="ISME J.">
        <title>Uncovering the hidden diversity of litter-decomposition mechanisms in mushroom-forming fungi.</title>
        <authorList>
            <person name="Floudas D."/>
            <person name="Bentzer J."/>
            <person name="Ahren D."/>
            <person name="Johansson T."/>
            <person name="Persson P."/>
            <person name="Tunlid A."/>
        </authorList>
    </citation>
    <scope>NUCLEOTIDE SEQUENCE [LARGE SCALE GENOMIC DNA]</scope>
    <source>
        <strain evidence="5 6">CBS 175.51</strain>
    </source>
</reference>
<keyword evidence="2" id="KW-0812">Transmembrane</keyword>
<accession>A0A8H5CJS6</accession>
<dbReference type="PANTHER" id="PTHR10250">
    <property type="entry name" value="MICROSOMAL GLUTATHIONE S-TRANSFERASE"/>
    <property type="match status" value="1"/>
</dbReference>
<dbReference type="Proteomes" id="UP000541558">
    <property type="component" value="Unassembled WGS sequence"/>
</dbReference>
<comment type="subcellular location">
    <subcellularLocation>
        <location evidence="1">Membrane</location>
        <topology evidence="1">Multi-pass membrane protein</topology>
    </subcellularLocation>
</comment>
<dbReference type="PANTHER" id="PTHR10250:SF26">
    <property type="entry name" value="GLUTATHIONE S-TRANSFERASE 3, MITOCHONDRIAL"/>
    <property type="match status" value="1"/>
</dbReference>
<dbReference type="GO" id="GO:0004364">
    <property type="term" value="F:glutathione transferase activity"/>
    <property type="evidence" value="ECO:0007669"/>
    <property type="project" value="TreeGrafter"/>
</dbReference>
<organism evidence="5 6">
    <name type="scientific">Ephemerocybe angulata</name>
    <dbReference type="NCBI Taxonomy" id="980116"/>
    <lineage>
        <taxon>Eukaryota</taxon>
        <taxon>Fungi</taxon>
        <taxon>Dikarya</taxon>
        <taxon>Basidiomycota</taxon>
        <taxon>Agaricomycotina</taxon>
        <taxon>Agaricomycetes</taxon>
        <taxon>Agaricomycetidae</taxon>
        <taxon>Agaricales</taxon>
        <taxon>Agaricineae</taxon>
        <taxon>Psathyrellaceae</taxon>
        <taxon>Ephemerocybe</taxon>
    </lineage>
</organism>
<evidence type="ECO:0000313" key="6">
    <source>
        <dbReference type="Proteomes" id="UP000541558"/>
    </source>
</evidence>
<dbReference type="AlphaFoldDB" id="A0A8H5CJS6"/>
<evidence type="ECO:0000256" key="3">
    <source>
        <dbReference type="ARBA" id="ARBA00022989"/>
    </source>
</evidence>
<dbReference type="Pfam" id="PF01124">
    <property type="entry name" value="MAPEG"/>
    <property type="match status" value="1"/>
</dbReference>
<protein>
    <recommendedName>
        <fullName evidence="7">Microsomal glutathione S-transferase 3</fullName>
    </recommendedName>
</protein>
<keyword evidence="3" id="KW-1133">Transmembrane helix</keyword>